<dbReference type="Gene3D" id="3.10.310.40">
    <property type="match status" value="1"/>
</dbReference>
<dbReference type="PRINTS" id="PR00980">
    <property type="entry name" value="TRNASYNTHALA"/>
</dbReference>
<evidence type="ECO:0000256" key="4">
    <source>
        <dbReference type="ARBA" id="ARBA00022723"/>
    </source>
</evidence>
<feature type="binding site" evidence="11">
    <location>
        <position position="665"/>
    </location>
    <ligand>
        <name>Zn(2+)</name>
        <dbReference type="ChEBI" id="CHEBI:29105"/>
    </ligand>
</feature>
<accession>A0ABW7EWE7</accession>
<dbReference type="InterPro" id="IPR018164">
    <property type="entry name" value="Ala-tRNA-synth_IIc_N"/>
</dbReference>
<comment type="cofactor">
    <cofactor evidence="11">
        <name>Zn(2+)</name>
        <dbReference type="ChEBI" id="CHEBI:29105"/>
    </cofactor>
    <text evidence="11">Binds 1 zinc ion per subunit.</text>
</comment>
<evidence type="ECO:0000256" key="8">
    <source>
        <dbReference type="ARBA" id="ARBA00022884"/>
    </source>
</evidence>
<keyword evidence="3 11" id="KW-0436">Ligase</keyword>
<keyword evidence="15" id="KW-1185">Reference proteome</keyword>
<keyword evidence="10 11" id="KW-0030">Aminoacyl-tRNA synthetase</keyword>
<evidence type="ECO:0000256" key="3">
    <source>
        <dbReference type="ARBA" id="ARBA00022598"/>
    </source>
</evidence>
<dbReference type="SUPFAM" id="SSF55681">
    <property type="entry name" value="Class II aaRS and biotin synthetases"/>
    <property type="match status" value="1"/>
</dbReference>
<dbReference type="InterPro" id="IPR023033">
    <property type="entry name" value="Ala_tRNA_ligase_euk/bac"/>
</dbReference>
<keyword evidence="12" id="KW-0175">Coiled coil</keyword>
<feature type="binding site" evidence="11">
    <location>
        <position position="568"/>
    </location>
    <ligand>
        <name>Zn(2+)</name>
        <dbReference type="ChEBI" id="CHEBI:29105"/>
    </ligand>
</feature>
<evidence type="ECO:0000259" key="13">
    <source>
        <dbReference type="PROSITE" id="PS50860"/>
    </source>
</evidence>
<evidence type="ECO:0000256" key="12">
    <source>
        <dbReference type="SAM" id="Coils"/>
    </source>
</evidence>
<dbReference type="Proteomes" id="UP001606300">
    <property type="component" value="Unassembled WGS sequence"/>
</dbReference>
<evidence type="ECO:0000256" key="5">
    <source>
        <dbReference type="ARBA" id="ARBA00022741"/>
    </source>
</evidence>
<evidence type="ECO:0000256" key="11">
    <source>
        <dbReference type="HAMAP-Rule" id="MF_00036"/>
    </source>
</evidence>
<evidence type="ECO:0000313" key="14">
    <source>
        <dbReference type="EMBL" id="MFG6416958.1"/>
    </source>
</evidence>
<dbReference type="PANTHER" id="PTHR11777">
    <property type="entry name" value="ALANYL-TRNA SYNTHETASE"/>
    <property type="match status" value="1"/>
</dbReference>
<dbReference type="InterPro" id="IPR012947">
    <property type="entry name" value="tRNA_SAD"/>
</dbReference>
<dbReference type="Pfam" id="PF01411">
    <property type="entry name" value="tRNA-synt_2c"/>
    <property type="match status" value="1"/>
</dbReference>
<keyword evidence="9 11" id="KW-0648">Protein biosynthesis</keyword>
<dbReference type="InterPro" id="IPR003156">
    <property type="entry name" value="DHHA1_dom"/>
</dbReference>
<organism evidence="14 15">
    <name type="scientific">Pelomonas dachongensis</name>
    <dbReference type="NCBI Taxonomy" id="3299029"/>
    <lineage>
        <taxon>Bacteria</taxon>
        <taxon>Pseudomonadati</taxon>
        <taxon>Pseudomonadota</taxon>
        <taxon>Betaproteobacteria</taxon>
        <taxon>Burkholderiales</taxon>
        <taxon>Sphaerotilaceae</taxon>
        <taxon>Roseateles</taxon>
    </lineage>
</organism>
<dbReference type="Gene3D" id="2.40.30.130">
    <property type="match status" value="1"/>
</dbReference>
<feature type="coiled-coil region" evidence="12">
    <location>
        <begin position="731"/>
        <end position="758"/>
    </location>
</feature>
<dbReference type="RefSeq" id="WP_394473017.1">
    <property type="nucleotide sequence ID" value="NZ_JBIGHY010000014.1"/>
</dbReference>
<keyword evidence="2 11" id="KW-0820">tRNA-binding</keyword>
<gene>
    <name evidence="11 14" type="primary">alaS</name>
    <name evidence="14" type="ORF">ACG02S_23960</name>
</gene>
<keyword evidence="6 11" id="KW-0862">Zinc</keyword>
<proteinExistence type="inferred from homology"/>
<dbReference type="Pfam" id="PF02272">
    <property type="entry name" value="DHHA1"/>
    <property type="match status" value="1"/>
</dbReference>
<dbReference type="Pfam" id="PF07973">
    <property type="entry name" value="tRNA_SAD"/>
    <property type="match status" value="1"/>
</dbReference>
<dbReference type="Gene3D" id="3.30.930.10">
    <property type="entry name" value="Bira Bifunctional Protein, Domain 2"/>
    <property type="match status" value="1"/>
</dbReference>
<dbReference type="InterPro" id="IPR050058">
    <property type="entry name" value="Ala-tRNA_ligase"/>
</dbReference>
<protein>
    <recommendedName>
        <fullName evidence="11">Alanine--tRNA ligase</fullName>
        <ecNumber evidence="11">6.1.1.7</ecNumber>
    </recommendedName>
    <alternativeName>
        <fullName evidence="11">Alanyl-tRNA synthetase</fullName>
        <shortName evidence="11">AlaRS</shortName>
    </alternativeName>
</protein>
<dbReference type="NCBIfam" id="TIGR00344">
    <property type="entry name" value="alaS"/>
    <property type="match status" value="1"/>
</dbReference>
<comment type="caution">
    <text evidence="14">The sequence shown here is derived from an EMBL/GenBank/DDBJ whole genome shotgun (WGS) entry which is preliminary data.</text>
</comment>
<dbReference type="PROSITE" id="PS50860">
    <property type="entry name" value="AA_TRNA_LIGASE_II_ALA"/>
    <property type="match status" value="1"/>
</dbReference>
<comment type="function">
    <text evidence="11">Catalyzes the attachment of alanine to tRNA(Ala) in a two-step reaction: alanine is first activated by ATP to form Ala-AMP and then transferred to the acceptor end of tRNA(Ala). Also edits incorrectly charged Ser-tRNA(Ala) and Gly-tRNA(Ala) via its editing domain.</text>
</comment>
<dbReference type="EMBL" id="JBIGHY010000014">
    <property type="protein sequence ID" value="MFG6416958.1"/>
    <property type="molecule type" value="Genomic_DNA"/>
</dbReference>
<dbReference type="InterPro" id="IPR018163">
    <property type="entry name" value="Thr/Ala-tRNA-synth_IIc_edit"/>
</dbReference>
<keyword evidence="11" id="KW-0963">Cytoplasm</keyword>
<evidence type="ECO:0000256" key="6">
    <source>
        <dbReference type="ARBA" id="ARBA00022833"/>
    </source>
</evidence>
<dbReference type="GO" id="GO:0004813">
    <property type="term" value="F:alanine-tRNA ligase activity"/>
    <property type="evidence" value="ECO:0007669"/>
    <property type="project" value="UniProtKB-EC"/>
</dbReference>
<dbReference type="InterPro" id="IPR045864">
    <property type="entry name" value="aa-tRNA-synth_II/BPL/LPL"/>
</dbReference>
<keyword evidence="5 11" id="KW-0547">Nucleotide-binding</keyword>
<name>A0ABW7EWE7_9BURK</name>
<dbReference type="InterPro" id="IPR018165">
    <property type="entry name" value="Ala-tRNA-synth_IIc_core"/>
</dbReference>
<keyword evidence="8 11" id="KW-0694">RNA-binding</keyword>
<dbReference type="SUPFAM" id="SSF55186">
    <property type="entry name" value="ThrRS/AlaRS common domain"/>
    <property type="match status" value="1"/>
</dbReference>
<evidence type="ECO:0000256" key="10">
    <source>
        <dbReference type="ARBA" id="ARBA00023146"/>
    </source>
</evidence>
<dbReference type="InterPro" id="IPR009000">
    <property type="entry name" value="Transl_B-barrel_sf"/>
</dbReference>
<feature type="domain" description="Alanyl-transfer RNA synthetases family profile" evidence="13">
    <location>
        <begin position="1"/>
        <end position="708"/>
    </location>
</feature>
<comment type="similarity">
    <text evidence="1 11">Belongs to the class-II aminoacyl-tRNA synthetase family.</text>
</comment>
<comment type="subcellular location">
    <subcellularLocation>
        <location evidence="11">Cytoplasm</location>
    </subcellularLocation>
</comment>
<dbReference type="HAMAP" id="MF_00036_B">
    <property type="entry name" value="Ala_tRNA_synth_B"/>
    <property type="match status" value="1"/>
</dbReference>
<dbReference type="Gene3D" id="3.30.54.20">
    <property type="match status" value="1"/>
</dbReference>
<dbReference type="InterPro" id="IPR018162">
    <property type="entry name" value="Ala-tRNA-ligase_IIc_anticod-bd"/>
</dbReference>
<comment type="domain">
    <text evidence="11">Consists of three domains; the N-terminal catalytic domain, the editing domain and the C-terminal C-Ala domain. The editing domain removes incorrectly charged amino acids, while the C-Ala domain, along with tRNA(Ala), serves as a bridge to cooperatively bring together the editing and aminoacylation centers thus stimulating deacylation of misacylated tRNAs.</text>
</comment>
<keyword evidence="7 11" id="KW-0067">ATP-binding</keyword>
<keyword evidence="4 11" id="KW-0479">Metal-binding</keyword>
<dbReference type="CDD" id="cd00673">
    <property type="entry name" value="AlaRS_core"/>
    <property type="match status" value="1"/>
</dbReference>
<dbReference type="SUPFAM" id="SSF50447">
    <property type="entry name" value="Translation proteins"/>
    <property type="match status" value="1"/>
</dbReference>
<feature type="binding site" evidence="11">
    <location>
        <position position="564"/>
    </location>
    <ligand>
        <name>Zn(2+)</name>
        <dbReference type="ChEBI" id="CHEBI:29105"/>
    </ligand>
</feature>
<dbReference type="InterPro" id="IPR002318">
    <property type="entry name" value="Ala-tRNA-lgiase_IIc"/>
</dbReference>
<evidence type="ECO:0000256" key="2">
    <source>
        <dbReference type="ARBA" id="ARBA00022555"/>
    </source>
</evidence>
<evidence type="ECO:0000313" key="15">
    <source>
        <dbReference type="Proteomes" id="UP001606300"/>
    </source>
</evidence>
<comment type="catalytic activity">
    <reaction evidence="11">
        <text>tRNA(Ala) + L-alanine + ATP = L-alanyl-tRNA(Ala) + AMP + diphosphate</text>
        <dbReference type="Rhea" id="RHEA:12540"/>
        <dbReference type="Rhea" id="RHEA-COMP:9657"/>
        <dbReference type="Rhea" id="RHEA-COMP:9923"/>
        <dbReference type="ChEBI" id="CHEBI:30616"/>
        <dbReference type="ChEBI" id="CHEBI:33019"/>
        <dbReference type="ChEBI" id="CHEBI:57972"/>
        <dbReference type="ChEBI" id="CHEBI:78442"/>
        <dbReference type="ChEBI" id="CHEBI:78497"/>
        <dbReference type="ChEBI" id="CHEBI:456215"/>
        <dbReference type="EC" id="6.1.1.7"/>
    </reaction>
</comment>
<reference evidence="14 15" key="1">
    <citation type="submission" date="2024-09" db="EMBL/GenBank/DDBJ databases">
        <title>Novel species of the genus Pelomonas and Roseateles isolated from streams.</title>
        <authorList>
            <person name="Lu H."/>
        </authorList>
    </citation>
    <scope>NUCLEOTIDE SEQUENCE [LARGE SCALE GENOMIC DNA]</scope>
    <source>
        <strain evidence="14 15">DC23W</strain>
    </source>
</reference>
<sequence length="874" mass="93835">MKAAEIRQTFLKFFESKGHQIVASSPVVPGDDPTLLFTNAGMNQFKDVFLGFDKRAYTRATTSQKCIRAGGKHNDLDNVGYTARHHTFFEMLGNFSFGDYFKKDAISYAWELLTVNFGLPAEKLWVTVYSEDDEAYEIWNKTVGVPAERIVRIGDNKGARYMSDNFWMMGDTGPCGPCTEIFYDHGPDVAGGPPGSAEQDGDRYIEIWNNVFMQFNRTEDGVMHKLPKPSVDTGMGLERLAAVLQHVHSNYEIDLFVALLAAAKSAVDAAGGGNCDAESPSLKVIADHIRACSFTVVDGVIPGNAGRGYVLRRIARRAIRHGYKLGARTPFFHKLVAALTAEMGDAYPELRQAEKRVTDVLKQEEERFFQTIATGMEILEAALAKGGNVDGDTAFKLHDTYGFPVDLTADVCRERGVTVDEARFDELLEEQKNRARAAGKFKMAQGLAYSGAPTAFHGYDGLLVETATVTAIYVDGAQVDAANAGDDAVIVLDHTPFYAESGGQVGDAGELRNGTTRVVVADTLKIQADVFGHHGQVVEGAVKVGDVFTARVDAERRAKTVRNHSATHLMHKALREVLGAHVQQKGSLVNAERTRFDFAHNAPMTAEEIREVEALVNAEILGNAGAEAKVMALDDAQKSGAMMLFGEKYGETVRVLSIGSSKELCGGTHVKATGDIGLFKIVAESGVAAGIRRVEAVTGDNALTYLQSLETTVQGAAMTLKTTPHELGARLHAVLEQVRQLEKELTAAKSKLASAQGDELLSQAVDVKGLKVLAAKLEGADAKTLRETMDKLKDKLKTAAIVLAAVDGDKVQIAAGVTADSIGKVKAGELVNFVAQQVGGKGGGKPDMAMAGGTQPAGVPAALQSVAAWVAERV</sequence>
<evidence type="ECO:0000256" key="1">
    <source>
        <dbReference type="ARBA" id="ARBA00008226"/>
    </source>
</evidence>
<dbReference type="SUPFAM" id="SSF101353">
    <property type="entry name" value="Putative anticodon-binding domain of alanyl-tRNA synthetase (AlaRS)"/>
    <property type="match status" value="1"/>
</dbReference>
<dbReference type="EC" id="6.1.1.7" evidence="11"/>
<dbReference type="SMART" id="SM00863">
    <property type="entry name" value="tRNA_SAD"/>
    <property type="match status" value="1"/>
</dbReference>
<dbReference type="PANTHER" id="PTHR11777:SF9">
    <property type="entry name" value="ALANINE--TRNA LIGASE, CYTOPLASMIC"/>
    <property type="match status" value="1"/>
</dbReference>
<dbReference type="Gene3D" id="3.30.980.10">
    <property type="entry name" value="Threonyl-trna Synthetase, Chain A, domain 2"/>
    <property type="match status" value="1"/>
</dbReference>
<evidence type="ECO:0000256" key="9">
    <source>
        <dbReference type="ARBA" id="ARBA00022917"/>
    </source>
</evidence>
<feature type="binding site" evidence="11">
    <location>
        <position position="669"/>
    </location>
    <ligand>
        <name>Zn(2+)</name>
        <dbReference type="ChEBI" id="CHEBI:29105"/>
    </ligand>
</feature>
<evidence type="ECO:0000256" key="7">
    <source>
        <dbReference type="ARBA" id="ARBA00022840"/>
    </source>
</evidence>
<dbReference type="Gene3D" id="6.10.250.550">
    <property type="match status" value="1"/>
</dbReference>